<proteinExistence type="predicted"/>
<dbReference type="Gene3D" id="3.40.50.300">
    <property type="entry name" value="P-loop containing nucleotide triphosphate hydrolases"/>
    <property type="match status" value="1"/>
</dbReference>
<sequence>MVRTREDRTYRVKQLPLHLELPNLATFLAQLDGRIGPADSIKVHSIAGALSLEDNPKFKVATVTFINVPALFDNDRQEWTVEVYSLSEEKRRRLNVKEDIIFDTHFLGFTPLNDVPSEDHVADCIAISGLASHPFGSWKRRDTPAVRSNFMWLRDQLPKDEPCARYILYGYDTRLLMSQSFQTIDDLAITLINRLEAIGRHRPNAKPVVFLCHSLGGIILKRALVEMANNGPRQVSMLNSTIGVVAFGVPSKGMDMSHLRLMVEGHPNAKLVEVLSPTSTYLSEWSQRFNGLAQISHIRLISVYETTRTSVPTERDGKWVKEDDYRELVEPASAILPGSARSDLIAINRDHSGLVKFEQGCDDYEVVRQKLHDIWRIQQQSNKSNVRDTHESSRTFTVSHVGDISSSEYQDILDSLYVAEVNLRVHEVEQPFQHTFDWAWTDRNLTLQAWLQNKNDNCWIKGKPGSGKSTLMKYLYDESSTYPEAQLAMCGSPSTTARWIRIGFFFHNRGSYMQKSLEGLLHSIIHQLLTEERRLAEIVQPIFQQRPHKSGTFQWTLMELQEALSAILEQNIRTIHIAFFLDALDEYNGPPSTVIEVVRLIVKAQKSPTTKTKLKLLFSSRPWNAFLDAFKDIPSFSIQDFTQGDIDRFVKGKFKESPSAQELLEAYDPPEPNEAQDLVEEIVAKAEGVFLWVKLVVDEFLSSSEDGLTMLEARAMLARFPPDLNQLYQGIIDRVPLAYRSESHAMLEIAFRSTYPLEVEVFWSCVTCAPLKTLKDCFPVLETTRPSIETIKRRIRSRCGGLLETVASLAYDEIVVQFMHQTAKEFVGTPGFTRLLLPNKKELPTENGFSFVFKYGLATSFSSDIMGSSSTTSQETVLTRWQQHILQYSEAGFQAEQTTSKSQRPLIDEMEQLLPPEVKYASQSKIDDIGVNNALSFAAVSNLQLYATETLICLENETISRSKPAKPLLHCVVGFIRSKRFYIGGRYHAVTSLAGMISLLIHHGENINEVFDGLVPFQCLFYDFDLVNEVRSYSTNALLAAEEFLCGGQDPDVNITTTSRYSQPATTCKLIHIADIPLKRLLLRHKANVNALTSAGHTPLDICVRIEGNPFEIGDHRKPSQAIEEAFLLLSCGACLSHKGEPFGRLFVRILDERADIEVPQCFRKMPVLSKRHGVWKGKCINADRDPSVKSSDLQFQKNSSEETLPDVQDSIAKKLVEVGPSKAKDLRSSEQPNKTAGKRKIVARLWAKVKPSSS</sequence>
<gene>
    <name evidence="5" type="ORF">BP6252_01726</name>
</gene>
<dbReference type="PANTHER" id="PTHR10039:SF5">
    <property type="entry name" value="NACHT DOMAIN-CONTAINING PROTEIN"/>
    <property type="match status" value="1"/>
</dbReference>
<name>A0A3D8STW1_9HELO</name>
<organism evidence="5 6">
    <name type="scientific">Coleophoma cylindrospora</name>
    <dbReference type="NCBI Taxonomy" id="1849047"/>
    <lineage>
        <taxon>Eukaryota</taxon>
        <taxon>Fungi</taxon>
        <taxon>Dikarya</taxon>
        <taxon>Ascomycota</taxon>
        <taxon>Pezizomycotina</taxon>
        <taxon>Leotiomycetes</taxon>
        <taxon>Helotiales</taxon>
        <taxon>Dermateaceae</taxon>
        <taxon>Coleophoma</taxon>
    </lineage>
</organism>
<dbReference type="SUPFAM" id="SSF53474">
    <property type="entry name" value="alpha/beta-Hydrolases"/>
    <property type="match status" value="1"/>
</dbReference>
<feature type="region of interest" description="Disordered" evidence="2">
    <location>
        <begin position="1223"/>
        <end position="1242"/>
    </location>
</feature>
<dbReference type="Gene3D" id="3.40.50.1820">
    <property type="entry name" value="alpha/beta hydrolase"/>
    <property type="match status" value="1"/>
</dbReference>
<dbReference type="OrthoDB" id="1658288at2759"/>
<dbReference type="Proteomes" id="UP000256645">
    <property type="component" value="Unassembled WGS sequence"/>
</dbReference>
<dbReference type="SUPFAM" id="SSF52540">
    <property type="entry name" value="P-loop containing nucleoside triphosphate hydrolases"/>
    <property type="match status" value="1"/>
</dbReference>
<reference evidence="5 6" key="1">
    <citation type="journal article" date="2018" name="IMA Fungus">
        <title>IMA Genome-F 9: Draft genome sequence of Annulohypoxylon stygium, Aspergillus mulundensis, Berkeleyomyces basicola (syn. Thielaviopsis basicola), Ceratocystis smalleyi, two Cercospora beticola strains, Coleophoma cylindrospora, Fusarium fracticaudum, Phialophora cf. hyalina, and Morchella septimelata.</title>
        <authorList>
            <person name="Wingfield B.D."/>
            <person name="Bills G.F."/>
            <person name="Dong Y."/>
            <person name="Huang W."/>
            <person name="Nel W.J."/>
            <person name="Swalarsk-Parry B.S."/>
            <person name="Vaghefi N."/>
            <person name="Wilken P.M."/>
            <person name="An Z."/>
            <person name="de Beer Z.W."/>
            <person name="De Vos L."/>
            <person name="Chen L."/>
            <person name="Duong T.A."/>
            <person name="Gao Y."/>
            <person name="Hammerbacher A."/>
            <person name="Kikkert J.R."/>
            <person name="Li Y."/>
            <person name="Li H."/>
            <person name="Li K."/>
            <person name="Li Q."/>
            <person name="Liu X."/>
            <person name="Ma X."/>
            <person name="Naidoo K."/>
            <person name="Pethybridge S.J."/>
            <person name="Sun J."/>
            <person name="Steenkamp E.T."/>
            <person name="van der Nest M.A."/>
            <person name="van Wyk S."/>
            <person name="Wingfield M.J."/>
            <person name="Xiong C."/>
            <person name="Yue Q."/>
            <person name="Zhang X."/>
        </authorList>
    </citation>
    <scope>NUCLEOTIDE SEQUENCE [LARGE SCALE GENOMIC DNA]</scope>
    <source>
        <strain evidence="5 6">BP6252</strain>
    </source>
</reference>
<keyword evidence="6" id="KW-1185">Reference proteome</keyword>
<dbReference type="Pfam" id="PF25053">
    <property type="entry name" value="DUF7791"/>
    <property type="match status" value="1"/>
</dbReference>
<evidence type="ECO:0000259" key="3">
    <source>
        <dbReference type="Pfam" id="PF24883"/>
    </source>
</evidence>
<protein>
    <recommendedName>
        <fullName evidence="7">NACHT domain-containing protein</fullName>
    </recommendedName>
</protein>
<dbReference type="PANTHER" id="PTHR10039">
    <property type="entry name" value="AMELOGENIN"/>
    <property type="match status" value="1"/>
</dbReference>
<feature type="domain" description="DUF7791" evidence="4">
    <location>
        <begin position="783"/>
        <end position="836"/>
    </location>
</feature>
<dbReference type="InterPro" id="IPR056693">
    <property type="entry name" value="DUF7791"/>
</dbReference>
<dbReference type="AlphaFoldDB" id="A0A3D8STW1"/>
<evidence type="ECO:0000256" key="2">
    <source>
        <dbReference type="SAM" id="MobiDB-lite"/>
    </source>
</evidence>
<dbReference type="InterPro" id="IPR056884">
    <property type="entry name" value="NPHP3-like_N"/>
</dbReference>
<dbReference type="Pfam" id="PF24883">
    <property type="entry name" value="NPHP3_N"/>
    <property type="match status" value="1"/>
</dbReference>
<accession>A0A3D8STW1</accession>
<dbReference type="InterPro" id="IPR029058">
    <property type="entry name" value="AB_hydrolase_fold"/>
</dbReference>
<comment type="caution">
    <text evidence="5">The sequence shown here is derived from an EMBL/GenBank/DDBJ whole genome shotgun (WGS) entry which is preliminary data.</text>
</comment>
<evidence type="ECO:0000256" key="1">
    <source>
        <dbReference type="ARBA" id="ARBA00022737"/>
    </source>
</evidence>
<evidence type="ECO:0000259" key="4">
    <source>
        <dbReference type="Pfam" id="PF25053"/>
    </source>
</evidence>
<dbReference type="EMBL" id="PDLM01000001">
    <property type="protein sequence ID" value="RDW89694.1"/>
    <property type="molecule type" value="Genomic_DNA"/>
</dbReference>
<keyword evidence="1" id="KW-0677">Repeat</keyword>
<feature type="domain" description="Nephrocystin 3-like N-terminal" evidence="3">
    <location>
        <begin position="440"/>
        <end position="621"/>
    </location>
</feature>
<evidence type="ECO:0008006" key="7">
    <source>
        <dbReference type="Google" id="ProtNLM"/>
    </source>
</evidence>
<evidence type="ECO:0000313" key="6">
    <source>
        <dbReference type="Proteomes" id="UP000256645"/>
    </source>
</evidence>
<dbReference type="InterPro" id="IPR027417">
    <property type="entry name" value="P-loop_NTPase"/>
</dbReference>
<evidence type="ECO:0000313" key="5">
    <source>
        <dbReference type="EMBL" id="RDW89694.1"/>
    </source>
</evidence>